<dbReference type="Gene3D" id="1.10.357.10">
    <property type="entry name" value="Tetracycline Repressor, domain 2"/>
    <property type="match status" value="1"/>
</dbReference>
<dbReference type="RefSeq" id="WP_065241605.1">
    <property type="nucleotide sequence ID" value="NZ_CP142770.1"/>
</dbReference>
<dbReference type="Proteomes" id="UP000092504">
    <property type="component" value="Unassembled WGS sequence"/>
</dbReference>
<dbReference type="InterPro" id="IPR036271">
    <property type="entry name" value="Tet_transcr_reg_TetR-rel_C_sf"/>
</dbReference>
<dbReference type="PATRIC" id="fig|2746.7.peg.3847"/>
<dbReference type="AlphaFoldDB" id="A0A1B8NXC3"/>
<dbReference type="Pfam" id="PF09209">
    <property type="entry name" value="CecR_C"/>
    <property type="match status" value="1"/>
</dbReference>
<proteinExistence type="predicted"/>
<sequence>MSSDDTTRDRLIQAGIRLFGEHGYKPTTTRMLADEAQANIGSIAYYFDNKHGLYLAAARYIAGALRERLGIGAPGSVPDDREAARATLEDIVRRMVRTFATDLECRHWLLMVMREQLHPSEAFDILQNQAFGVVQATLSSLIGRLTGRDADDPVTTLETHTLVGQIVFFLIAREPLLRRLSLETFDAETLATVEDVVVSHLRLYDIPDRQSSMLE</sequence>
<evidence type="ECO:0000313" key="2">
    <source>
        <dbReference type="EMBL" id="OBX34681.1"/>
    </source>
</evidence>
<keyword evidence="1" id="KW-0238">DNA-binding</keyword>
<dbReference type="InterPro" id="IPR009057">
    <property type="entry name" value="Homeodomain-like_sf"/>
</dbReference>
<evidence type="ECO:0000256" key="1">
    <source>
        <dbReference type="ARBA" id="ARBA00023125"/>
    </source>
</evidence>
<dbReference type="PROSITE" id="PS50977">
    <property type="entry name" value="HTH_TETR_2"/>
    <property type="match status" value="1"/>
</dbReference>
<dbReference type="PANTHER" id="PTHR30055">
    <property type="entry name" value="HTH-TYPE TRANSCRIPTIONAL REGULATOR RUTR"/>
    <property type="match status" value="1"/>
</dbReference>
<evidence type="ECO:0000313" key="3">
    <source>
        <dbReference type="Proteomes" id="UP000092504"/>
    </source>
</evidence>
<dbReference type="GO" id="GO:0000976">
    <property type="term" value="F:transcription cis-regulatory region binding"/>
    <property type="evidence" value="ECO:0007669"/>
    <property type="project" value="TreeGrafter"/>
</dbReference>
<comment type="caution">
    <text evidence="2">The sequence shown here is derived from an EMBL/GenBank/DDBJ whole genome shotgun (WGS) entry which is preliminary data.</text>
</comment>
<accession>A0A1B8NXC3</accession>
<dbReference type="GO" id="GO:0003700">
    <property type="term" value="F:DNA-binding transcription factor activity"/>
    <property type="evidence" value="ECO:0007669"/>
    <property type="project" value="TreeGrafter"/>
</dbReference>
<gene>
    <name evidence="2" type="primary">yttP_2</name>
    <name evidence="2" type="ORF">A8U91_03739</name>
</gene>
<dbReference type="Gene3D" id="1.10.10.60">
    <property type="entry name" value="Homeodomain-like"/>
    <property type="match status" value="1"/>
</dbReference>
<dbReference type="Pfam" id="PF00440">
    <property type="entry name" value="TetR_N"/>
    <property type="match status" value="1"/>
</dbReference>
<protein>
    <submittedName>
        <fullName evidence="2">Putative HTH-type transcriptional regulator YttP</fullName>
    </submittedName>
</protein>
<dbReference type="SUPFAM" id="SSF48498">
    <property type="entry name" value="Tetracyclin repressor-like, C-terminal domain"/>
    <property type="match status" value="1"/>
</dbReference>
<reference evidence="2 3" key="1">
    <citation type="submission" date="2016-06" db="EMBL/GenBank/DDBJ databases">
        <title>Genome sequence of halotolerant plant growth promoting strain of Halomonas elongata HEK1 isolated from salterns of Rann of Kutch, Gujarat, India.</title>
        <authorList>
            <person name="Gaba S."/>
            <person name="Singh R.N."/>
            <person name="Abrol S."/>
            <person name="Kaushik R."/>
            <person name="Saxena A.K."/>
        </authorList>
    </citation>
    <scope>NUCLEOTIDE SEQUENCE [LARGE SCALE GENOMIC DNA]</scope>
    <source>
        <strain evidence="2 3">HEK1</strain>
    </source>
</reference>
<name>A0A1B8NXC3_HALEL</name>
<dbReference type="EMBL" id="MAJD01000002">
    <property type="protein sequence ID" value="OBX34681.1"/>
    <property type="molecule type" value="Genomic_DNA"/>
</dbReference>
<dbReference type="InterPro" id="IPR050109">
    <property type="entry name" value="HTH-type_TetR-like_transc_reg"/>
</dbReference>
<dbReference type="SUPFAM" id="SSF46689">
    <property type="entry name" value="Homeodomain-like"/>
    <property type="match status" value="1"/>
</dbReference>
<dbReference type="PANTHER" id="PTHR30055:SF226">
    <property type="entry name" value="HTH-TYPE TRANSCRIPTIONAL REGULATOR PKSA"/>
    <property type="match status" value="1"/>
</dbReference>
<dbReference type="InterPro" id="IPR001647">
    <property type="entry name" value="HTH_TetR"/>
</dbReference>
<organism evidence="2 3">
    <name type="scientific">Halomonas elongata</name>
    <dbReference type="NCBI Taxonomy" id="2746"/>
    <lineage>
        <taxon>Bacteria</taxon>
        <taxon>Pseudomonadati</taxon>
        <taxon>Pseudomonadota</taxon>
        <taxon>Gammaproteobacteria</taxon>
        <taxon>Oceanospirillales</taxon>
        <taxon>Halomonadaceae</taxon>
        <taxon>Halomonas</taxon>
    </lineage>
</organism>
<dbReference type="PRINTS" id="PR00455">
    <property type="entry name" value="HTHTETR"/>
</dbReference>
<dbReference type="InterPro" id="IPR015292">
    <property type="entry name" value="Tscrpt_reg_YbiH_C"/>
</dbReference>